<dbReference type="EMBL" id="HG938355">
    <property type="protein sequence ID" value="CDN56791.1"/>
    <property type="molecule type" value="Genomic_DNA"/>
</dbReference>
<evidence type="ECO:0000256" key="1">
    <source>
        <dbReference type="ARBA" id="ARBA00004141"/>
    </source>
</evidence>
<comment type="subcellular location">
    <subcellularLocation>
        <location evidence="1">Membrane</location>
        <topology evidence="1">Multi-pass membrane protein</topology>
    </subcellularLocation>
</comment>
<evidence type="ECO:0000313" key="7">
    <source>
        <dbReference type="EMBL" id="CDN56791.1"/>
    </source>
</evidence>
<dbReference type="FunFam" id="1.20.1260.100:FF:000001">
    <property type="entry name" value="translocator protein 2"/>
    <property type="match status" value="1"/>
</dbReference>
<dbReference type="InterPro" id="IPR004307">
    <property type="entry name" value="TspO_MBR"/>
</dbReference>
<evidence type="ECO:0000256" key="3">
    <source>
        <dbReference type="ARBA" id="ARBA00022692"/>
    </source>
</evidence>
<dbReference type="Pfam" id="PF03073">
    <property type="entry name" value="TspO_MBR"/>
    <property type="match status" value="1"/>
</dbReference>
<dbReference type="PANTHER" id="PTHR10057">
    <property type="entry name" value="PERIPHERAL-TYPE BENZODIAZEPINE RECEPTOR"/>
    <property type="match status" value="1"/>
</dbReference>
<feature type="transmembrane region" description="Helical" evidence="6">
    <location>
        <begin position="41"/>
        <end position="62"/>
    </location>
</feature>
<dbReference type="PIRSF" id="PIRSF005859">
    <property type="entry name" value="PBR"/>
    <property type="match status" value="1"/>
</dbReference>
<protein>
    <submittedName>
        <fullName evidence="7">TspO/MBR family protein</fullName>
    </submittedName>
</protein>
<dbReference type="GO" id="GO:0033013">
    <property type="term" value="P:tetrapyrrole metabolic process"/>
    <property type="evidence" value="ECO:0007669"/>
    <property type="project" value="UniProtKB-ARBA"/>
</dbReference>
<evidence type="ECO:0000313" key="8">
    <source>
        <dbReference type="Proteomes" id="UP000028186"/>
    </source>
</evidence>
<dbReference type="AlphaFoldDB" id="A0A068TFE9"/>
<dbReference type="HOGENOM" id="CLU_091805_2_0_5"/>
<keyword evidence="4 6" id="KW-1133">Transmembrane helix</keyword>
<dbReference type="Gene3D" id="1.20.1260.100">
    <property type="entry name" value="TspO/MBR protein"/>
    <property type="match status" value="1"/>
</dbReference>
<comment type="similarity">
    <text evidence="2">Belongs to the TspO/BZRP family.</text>
</comment>
<dbReference type="GO" id="GO:0016020">
    <property type="term" value="C:membrane"/>
    <property type="evidence" value="ECO:0007669"/>
    <property type="project" value="UniProtKB-SubCell"/>
</dbReference>
<organism evidence="7 8">
    <name type="scientific">Neorhizobium galegae bv. officinalis bv. officinalis str. HAMBI 1141</name>
    <dbReference type="NCBI Taxonomy" id="1028801"/>
    <lineage>
        <taxon>Bacteria</taxon>
        <taxon>Pseudomonadati</taxon>
        <taxon>Pseudomonadota</taxon>
        <taxon>Alphaproteobacteria</taxon>
        <taxon>Hyphomicrobiales</taxon>
        <taxon>Rhizobiaceae</taxon>
        <taxon>Rhizobium/Agrobacterium group</taxon>
        <taxon>Neorhizobium</taxon>
    </lineage>
</organism>
<gene>
    <name evidence="7" type="ORF">RG1141_CH44790</name>
</gene>
<keyword evidence="5 6" id="KW-0472">Membrane</keyword>
<dbReference type="eggNOG" id="COG3476">
    <property type="taxonomic scope" value="Bacteria"/>
</dbReference>
<dbReference type="Proteomes" id="UP000028186">
    <property type="component" value="Chromosome I"/>
</dbReference>
<evidence type="ECO:0000256" key="2">
    <source>
        <dbReference type="ARBA" id="ARBA00007524"/>
    </source>
</evidence>
<feature type="transmembrane region" description="Helical" evidence="6">
    <location>
        <begin position="126"/>
        <end position="149"/>
    </location>
</feature>
<feature type="transmembrane region" description="Helical" evidence="6">
    <location>
        <begin position="74"/>
        <end position="92"/>
    </location>
</feature>
<evidence type="ECO:0000256" key="5">
    <source>
        <dbReference type="ARBA" id="ARBA00023136"/>
    </source>
</evidence>
<evidence type="ECO:0000256" key="6">
    <source>
        <dbReference type="SAM" id="Phobius"/>
    </source>
</evidence>
<keyword evidence="3 6" id="KW-0812">Transmembrane</keyword>
<sequence length="150" mass="16702">MSKNVVMIAFIVACVALGALSGASNQPGEWYQSLDKPFFNPPSWIFAPVWTVLYVLIGVVLSETWYDENNGRRLVLFAIQAALNLLWSPAFFGLQSPVLGLVVIVPLLISILLFIGASWRENRKSAWLFVPYALWVAFATLLNLSIVLMN</sequence>
<accession>A0A068TFE9</accession>
<evidence type="ECO:0000256" key="4">
    <source>
        <dbReference type="ARBA" id="ARBA00022989"/>
    </source>
</evidence>
<proteinExistence type="inferred from homology"/>
<dbReference type="RefSeq" id="WP_038548487.1">
    <property type="nucleotide sequence ID" value="NZ_HG938355.1"/>
</dbReference>
<name>A0A068TFE9_NEOGA</name>
<feature type="transmembrane region" description="Helical" evidence="6">
    <location>
        <begin position="98"/>
        <end position="119"/>
    </location>
</feature>
<dbReference type="PANTHER" id="PTHR10057:SF0">
    <property type="entry name" value="TRANSLOCATOR PROTEIN"/>
    <property type="match status" value="1"/>
</dbReference>
<dbReference type="PATRIC" id="fig|1028801.3.peg.4547"/>
<dbReference type="CDD" id="cd15904">
    <property type="entry name" value="TSPO_MBR"/>
    <property type="match status" value="1"/>
</dbReference>
<dbReference type="KEGG" id="ngl:RG1141_CH44790"/>
<reference evidence="8" key="1">
    <citation type="journal article" date="2014" name="BMC Genomics">
        <title>Genome sequencing of two Neorhizobium galegae strains reveals a noeT gene responsible for the unusual acetylation of the nodulation factors.</title>
        <authorList>
            <person name="Osterman J."/>
            <person name="Marsh J."/>
            <person name="Laine P.K."/>
            <person name="Zeng Z."/>
            <person name="Alatalo E."/>
            <person name="Sullivan J.T."/>
            <person name="Young J.P."/>
            <person name="Thomas-Oates J."/>
            <person name="Paulin L."/>
            <person name="Lindstrom K."/>
        </authorList>
    </citation>
    <scope>NUCLEOTIDE SEQUENCE [LARGE SCALE GENOMIC DNA]</scope>
    <source>
        <strain evidence="8">HAMBI 1141</strain>
    </source>
</reference>
<dbReference type="InterPro" id="IPR038330">
    <property type="entry name" value="TspO/MBR-related_sf"/>
</dbReference>